<dbReference type="SUPFAM" id="SSF102215">
    <property type="entry name" value="Creatininase"/>
    <property type="match status" value="1"/>
</dbReference>
<dbReference type="InterPro" id="IPR003785">
    <property type="entry name" value="Creatininase/forma_Hydrolase"/>
</dbReference>
<comment type="cofactor">
    <cofactor evidence="1">
        <name>Zn(2+)</name>
        <dbReference type="ChEBI" id="CHEBI:29105"/>
    </cofactor>
</comment>
<evidence type="ECO:0000313" key="6">
    <source>
        <dbReference type="EMBL" id="MFC0408197.1"/>
    </source>
</evidence>
<reference evidence="6 7" key="1">
    <citation type="submission" date="2024-09" db="EMBL/GenBank/DDBJ databases">
        <authorList>
            <person name="Sun Q."/>
            <person name="Mori K."/>
        </authorList>
    </citation>
    <scope>NUCLEOTIDE SEQUENCE [LARGE SCALE GENOMIC DNA]</scope>
    <source>
        <strain evidence="6 7">TBRC 5777</strain>
    </source>
</reference>
<evidence type="ECO:0000256" key="3">
    <source>
        <dbReference type="ARBA" id="ARBA00022801"/>
    </source>
</evidence>
<evidence type="ECO:0000256" key="1">
    <source>
        <dbReference type="ARBA" id="ARBA00001947"/>
    </source>
</evidence>
<keyword evidence="7" id="KW-1185">Reference proteome</keyword>
<dbReference type="EMBL" id="JBHLUN010000005">
    <property type="protein sequence ID" value="MFC0408197.1"/>
    <property type="molecule type" value="Genomic_DNA"/>
</dbReference>
<evidence type="ECO:0000313" key="7">
    <source>
        <dbReference type="Proteomes" id="UP001589865"/>
    </source>
</evidence>
<dbReference type="RefSeq" id="WP_377043943.1">
    <property type="nucleotide sequence ID" value="NZ_JBHLUN010000005.1"/>
</dbReference>
<accession>A0ABV6JSA8</accession>
<evidence type="ECO:0000256" key="2">
    <source>
        <dbReference type="ARBA" id="ARBA00022723"/>
    </source>
</evidence>
<comment type="caution">
    <text evidence="6">The sequence shown here is derived from an EMBL/GenBank/DDBJ whole genome shotgun (WGS) entry which is preliminary data.</text>
</comment>
<proteinExistence type="inferred from homology"/>
<dbReference type="Pfam" id="PF02633">
    <property type="entry name" value="Creatininase"/>
    <property type="match status" value="1"/>
</dbReference>
<keyword evidence="2" id="KW-0479">Metal-binding</keyword>
<evidence type="ECO:0000256" key="5">
    <source>
        <dbReference type="ARBA" id="ARBA00024029"/>
    </source>
</evidence>
<name>A0ABV6JSA8_9PROT</name>
<evidence type="ECO:0000256" key="4">
    <source>
        <dbReference type="ARBA" id="ARBA00022833"/>
    </source>
</evidence>
<dbReference type="PANTHER" id="PTHR35005:SF1">
    <property type="entry name" value="2-AMINO-5-FORMYLAMINO-6-RIBOSYLAMINOPYRIMIDIN-4(3H)-ONE 5'-MONOPHOSPHATE DEFORMYLASE"/>
    <property type="match status" value="1"/>
</dbReference>
<organism evidence="6 7">
    <name type="scientific">Roseomonas elaeocarpi</name>
    <dbReference type="NCBI Taxonomy" id="907779"/>
    <lineage>
        <taxon>Bacteria</taxon>
        <taxon>Pseudomonadati</taxon>
        <taxon>Pseudomonadota</taxon>
        <taxon>Alphaproteobacteria</taxon>
        <taxon>Acetobacterales</taxon>
        <taxon>Roseomonadaceae</taxon>
        <taxon>Roseomonas</taxon>
    </lineage>
</organism>
<dbReference type="Gene3D" id="3.40.50.10310">
    <property type="entry name" value="Creatininase"/>
    <property type="match status" value="1"/>
</dbReference>
<keyword evidence="3" id="KW-0378">Hydrolase</keyword>
<comment type="similarity">
    <text evidence="5">Belongs to the creatininase superfamily.</text>
</comment>
<protein>
    <submittedName>
        <fullName evidence="6">Creatininase family protein</fullName>
    </submittedName>
</protein>
<keyword evidence="4" id="KW-0862">Zinc</keyword>
<gene>
    <name evidence="6" type="ORF">ACFFGY_08060</name>
</gene>
<dbReference type="PANTHER" id="PTHR35005">
    <property type="entry name" value="3-DEHYDRO-SCYLLO-INOSOSE HYDROLASE"/>
    <property type="match status" value="1"/>
</dbReference>
<dbReference type="Proteomes" id="UP001589865">
    <property type="component" value="Unassembled WGS sequence"/>
</dbReference>
<dbReference type="InterPro" id="IPR024087">
    <property type="entry name" value="Creatininase-like_sf"/>
</dbReference>
<sequence length="266" mass="28818">MTAKHVLAQMTFREFEQRLPEKPVIILPLGSQEEQGPTAPMGDFMLTEALAARVAERCGAIAAPTIPFGYADHFRAVPGGVQLRAGTFCRLLRDVADNFLDHGLRHLVILNGHTGNAPLIDRVARDLRAERQVLMPSLNLWRLQTAELWEKAYGVPAKQGFAHGGEPVSSVYAHLFPELMRPDLAERPENGRRFLGFETAGTGAIRFGGVEVAMPLNIDEVTGNGMTGGDPAMCSAEAGAQVTEHIVSLCAEFITRFRAATASSEG</sequence>